<keyword evidence="3" id="KW-1185">Reference proteome</keyword>
<sequence length="107" mass="12525">MVLRRFGNPESWNASDLLTSQPDDCLLKIFSVLDRDSLNSMRRVSQRMHSFADNFHHVKRQLELLSIVQITNGHIFYARLADSSAICFKYTIILKREKRIDASENRK</sequence>
<feature type="domain" description="F-box" evidence="1">
    <location>
        <begin position="15"/>
        <end position="62"/>
    </location>
</feature>
<dbReference type="SUPFAM" id="SSF81383">
    <property type="entry name" value="F-box domain"/>
    <property type="match status" value="1"/>
</dbReference>
<dbReference type="InterPro" id="IPR001810">
    <property type="entry name" value="F-box_dom"/>
</dbReference>
<dbReference type="Pfam" id="PF12937">
    <property type="entry name" value="F-box-like"/>
    <property type="match status" value="1"/>
</dbReference>
<dbReference type="AlphaFoldDB" id="A0AAV5UZN9"/>
<dbReference type="EMBL" id="BTSY01000001">
    <property type="protein sequence ID" value="GMT11623.1"/>
    <property type="molecule type" value="Genomic_DNA"/>
</dbReference>
<evidence type="ECO:0000313" key="2">
    <source>
        <dbReference type="EMBL" id="GMT11623.1"/>
    </source>
</evidence>
<dbReference type="Proteomes" id="UP001432322">
    <property type="component" value="Unassembled WGS sequence"/>
</dbReference>
<proteinExistence type="predicted"/>
<protein>
    <recommendedName>
        <fullName evidence="1">F-box domain-containing protein</fullName>
    </recommendedName>
</protein>
<gene>
    <name evidence="2" type="ORF">PFISCL1PPCAC_2920</name>
</gene>
<dbReference type="PROSITE" id="PS50181">
    <property type="entry name" value="FBOX"/>
    <property type="match status" value="1"/>
</dbReference>
<dbReference type="CDD" id="cd09917">
    <property type="entry name" value="F-box_SF"/>
    <property type="match status" value="1"/>
</dbReference>
<evidence type="ECO:0000259" key="1">
    <source>
        <dbReference type="PROSITE" id="PS50181"/>
    </source>
</evidence>
<evidence type="ECO:0000313" key="3">
    <source>
        <dbReference type="Proteomes" id="UP001432322"/>
    </source>
</evidence>
<accession>A0AAV5UZN9</accession>
<feature type="non-terminal residue" evidence="2">
    <location>
        <position position="107"/>
    </location>
</feature>
<dbReference type="InterPro" id="IPR036047">
    <property type="entry name" value="F-box-like_dom_sf"/>
</dbReference>
<name>A0AAV5UZN9_9BILA</name>
<dbReference type="Gene3D" id="1.20.1280.50">
    <property type="match status" value="1"/>
</dbReference>
<organism evidence="2 3">
    <name type="scientific">Pristionchus fissidentatus</name>
    <dbReference type="NCBI Taxonomy" id="1538716"/>
    <lineage>
        <taxon>Eukaryota</taxon>
        <taxon>Metazoa</taxon>
        <taxon>Ecdysozoa</taxon>
        <taxon>Nematoda</taxon>
        <taxon>Chromadorea</taxon>
        <taxon>Rhabditida</taxon>
        <taxon>Rhabditina</taxon>
        <taxon>Diplogasteromorpha</taxon>
        <taxon>Diplogasteroidea</taxon>
        <taxon>Neodiplogasteridae</taxon>
        <taxon>Pristionchus</taxon>
    </lineage>
</organism>
<reference evidence="2" key="1">
    <citation type="submission" date="2023-10" db="EMBL/GenBank/DDBJ databases">
        <title>Genome assembly of Pristionchus species.</title>
        <authorList>
            <person name="Yoshida K."/>
            <person name="Sommer R.J."/>
        </authorList>
    </citation>
    <scope>NUCLEOTIDE SEQUENCE</scope>
    <source>
        <strain evidence="2">RS5133</strain>
    </source>
</reference>
<comment type="caution">
    <text evidence="2">The sequence shown here is derived from an EMBL/GenBank/DDBJ whole genome shotgun (WGS) entry which is preliminary data.</text>
</comment>